<feature type="region of interest" description="Disordered" evidence="1">
    <location>
        <begin position="1"/>
        <end position="45"/>
    </location>
</feature>
<feature type="compositionally biased region" description="Basic and acidic residues" evidence="1">
    <location>
        <begin position="13"/>
        <end position="23"/>
    </location>
</feature>
<protein>
    <submittedName>
        <fullName evidence="2">Uncharacterized protein</fullName>
    </submittedName>
</protein>
<comment type="caution">
    <text evidence="2">The sequence shown here is derived from an EMBL/GenBank/DDBJ whole genome shotgun (WGS) entry which is preliminary data.</text>
</comment>
<dbReference type="EMBL" id="JASSZA010000011">
    <property type="protein sequence ID" value="KAK2098795.1"/>
    <property type="molecule type" value="Genomic_DNA"/>
</dbReference>
<evidence type="ECO:0000313" key="3">
    <source>
        <dbReference type="Proteomes" id="UP001266305"/>
    </source>
</evidence>
<organism evidence="2 3">
    <name type="scientific">Saguinus oedipus</name>
    <name type="common">Cotton-top tamarin</name>
    <name type="synonym">Oedipomidas oedipus</name>
    <dbReference type="NCBI Taxonomy" id="9490"/>
    <lineage>
        <taxon>Eukaryota</taxon>
        <taxon>Metazoa</taxon>
        <taxon>Chordata</taxon>
        <taxon>Craniata</taxon>
        <taxon>Vertebrata</taxon>
        <taxon>Euteleostomi</taxon>
        <taxon>Mammalia</taxon>
        <taxon>Eutheria</taxon>
        <taxon>Euarchontoglires</taxon>
        <taxon>Primates</taxon>
        <taxon>Haplorrhini</taxon>
        <taxon>Platyrrhini</taxon>
        <taxon>Cebidae</taxon>
        <taxon>Callitrichinae</taxon>
        <taxon>Saguinus</taxon>
    </lineage>
</organism>
<sequence length="177" mass="18566">MGKGCALPTEATLSRERPQRKQLAESSRSRQTPLTCALTAGPAGGASVRRLSDWARLEILGRASEAERSRGLATLADGRAADGPGRPLFVGTLSVIGSLRFPWGRGAAAGPGSPSGWARGRWEQLRTEPSAVEGTREPLDPVSVGARGLGTHTPPPGDDWFLEGAGPRERPAPRMPG</sequence>
<evidence type="ECO:0000256" key="1">
    <source>
        <dbReference type="SAM" id="MobiDB-lite"/>
    </source>
</evidence>
<feature type="region of interest" description="Disordered" evidence="1">
    <location>
        <begin position="106"/>
        <end position="177"/>
    </location>
</feature>
<proteinExistence type="predicted"/>
<feature type="compositionally biased region" description="Polar residues" evidence="1">
    <location>
        <begin position="24"/>
        <end position="34"/>
    </location>
</feature>
<keyword evidence="3" id="KW-1185">Reference proteome</keyword>
<name>A0ABQ9UP01_SAGOE</name>
<reference evidence="2 3" key="1">
    <citation type="submission" date="2023-05" db="EMBL/GenBank/DDBJ databases">
        <title>B98-5 Cell Line De Novo Hybrid Assembly: An Optical Mapping Approach.</title>
        <authorList>
            <person name="Kananen K."/>
            <person name="Auerbach J.A."/>
            <person name="Kautto E."/>
            <person name="Blachly J.S."/>
        </authorList>
    </citation>
    <scope>NUCLEOTIDE SEQUENCE [LARGE SCALE GENOMIC DNA]</scope>
    <source>
        <strain evidence="2">B95-8</strain>
        <tissue evidence="2">Cell line</tissue>
    </source>
</reference>
<accession>A0ABQ9UP01</accession>
<dbReference type="Proteomes" id="UP001266305">
    <property type="component" value="Unassembled WGS sequence"/>
</dbReference>
<feature type="compositionally biased region" description="Low complexity" evidence="1">
    <location>
        <begin position="106"/>
        <end position="119"/>
    </location>
</feature>
<evidence type="ECO:0000313" key="2">
    <source>
        <dbReference type="EMBL" id="KAK2098795.1"/>
    </source>
</evidence>
<feature type="compositionally biased region" description="Basic and acidic residues" evidence="1">
    <location>
        <begin position="166"/>
        <end position="177"/>
    </location>
</feature>
<gene>
    <name evidence="2" type="ORF">P7K49_024246</name>
</gene>